<accession>A0A9N8VPV0</accession>
<feature type="domain" description="URB1 central HEAT repeat" evidence="4">
    <location>
        <begin position="560"/>
        <end position="773"/>
    </location>
</feature>
<evidence type="ECO:0000259" key="2">
    <source>
        <dbReference type="Pfam" id="PF11707"/>
    </source>
</evidence>
<proteinExistence type="predicted"/>
<dbReference type="GO" id="GO:0000466">
    <property type="term" value="P:maturation of 5.8S rRNA from tricistronic rRNA transcript (SSU-rRNA, 5.8S rRNA, LSU-rRNA)"/>
    <property type="evidence" value="ECO:0007669"/>
    <property type="project" value="TreeGrafter"/>
</dbReference>
<dbReference type="Pfam" id="PF26140">
    <property type="entry name" value="HEAT_URB1"/>
    <property type="match status" value="1"/>
</dbReference>
<dbReference type="Pfam" id="PF16201">
    <property type="entry name" value="NopRA1"/>
    <property type="match status" value="1"/>
</dbReference>
<dbReference type="Proteomes" id="UP000789831">
    <property type="component" value="Unassembled WGS sequence"/>
</dbReference>
<evidence type="ECO:0000313" key="6">
    <source>
        <dbReference type="Proteomes" id="UP000789831"/>
    </source>
</evidence>
<comment type="caution">
    <text evidence="5">The sequence shown here is derived from an EMBL/GenBank/DDBJ whole genome shotgun (WGS) entry which is preliminary data.</text>
</comment>
<protein>
    <submittedName>
        <fullName evidence="5">11592_t:CDS:1</fullName>
    </submittedName>
</protein>
<feature type="domain" description="URB1 N-terminal" evidence="2">
    <location>
        <begin position="45"/>
        <end position="251"/>
    </location>
</feature>
<reference evidence="5" key="1">
    <citation type="submission" date="2021-06" db="EMBL/GenBank/DDBJ databases">
        <authorList>
            <person name="Kallberg Y."/>
            <person name="Tangrot J."/>
            <person name="Rosling A."/>
        </authorList>
    </citation>
    <scope>NUCLEOTIDE SEQUENCE</scope>
    <source>
        <strain evidence="5">MT106</strain>
    </source>
</reference>
<gene>
    <name evidence="5" type="ORF">AGERDE_LOCUS2029</name>
</gene>
<dbReference type="Pfam" id="PF11707">
    <property type="entry name" value="Npa1"/>
    <property type="match status" value="2"/>
</dbReference>
<dbReference type="GO" id="GO:0000463">
    <property type="term" value="P:maturation of LSU-rRNA from tricistronic rRNA transcript (SSU-rRNA, 5.8S rRNA, LSU-rRNA)"/>
    <property type="evidence" value="ECO:0007669"/>
    <property type="project" value="TreeGrafter"/>
</dbReference>
<feature type="region of interest" description="Disordered" evidence="1">
    <location>
        <begin position="779"/>
        <end position="798"/>
    </location>
</feature>
<keyword evidence="6" id="KW-1185">Reference proteome</keyword>
<organism evidence="5 6">
    <name type="scientific">Ambispora gerdemannii</name>
    <dbReference type="NCBI Taxonomy" id="144530"/>
    <lineage>
        <taxon>Eukaryota</taxon>
        <taxon>Fungi</taxon>
        <taxon>Fungi incertae sedis</taxon>
        <taxon>Mucoromycota</taxon>
        <taxon>Glomeromycotina</taxon>
        <taxon>Glomeromycetes</taxon>
        <taxon>Archaeosporales</taxon>
        <taxon>Ambisporaceae</taxon>
        <taxon>Ambispora</taxon>
    </lineage>
</organism>
<sequence length="1912" mass="219189">MFLGVIRFRQQLQVHKNKETPAHGNDNDNKKLSVIQEYLQRSPDCEEIFGIWDMQQTHNITRLQIAIPDLLAKILDFANSNTTSITKATGTLITRNIITRNYMKTIHQNLTSGNLPLYQATLRLLIAMNSCGASTTREVYQNFNFGMKALGKLFNTRRKQSTDENVKSPKTDVRTLYIYFILSFFKYGDSKLKQEILGIKNFVSGLFPGLMHDSYEFIDEVLTTLYNHVIIDNEINRTAKVGFFNNWILDQNRNNVQGSDRGINEKNFRVYNIILLRFIVNLNPTNDLRQQELLLKILKVCPELVYPFWKSIHFSFEPRLSYKWLFNMTLAQKIISLSVPEQQTTSIPKHHYYNHPPDHPPPMHIIMENILPNVINRFTLSKCIQHQSPFIKYKTMIVLAAAFLKFGTVVRWFRGVSKSFAEVGASTVILSKWNKSLQDIHEEMKRRVPDLKVILSLHSSILADAKQIMSLPSSSASITTSTPLIEDDEPLQESKVRNDLLYESVLRIIKYYQTYIPESTISDAKFDVGRFIPADFFETNMQLLLQKHLLEILLVVDDFKWRNRPSESSPTHIYTLLDLYLSSTPYHQIQELAERVLERHLADSIVFNYESGDLRIWLDSLKQGVFGAAVNDMDCDKINSSNDNVNNSKNNRKELLSFLESCILRCLQSPYRYIDDARKLMSDALRKKSEREDMDMDIVDNEIDKENSSRLNDIGYSIISPLLLTVIEQFQYINKDTTRSVVVAFFISNLLKNFHEKRHQKIILANIFFECANRLHATVSDNGDDEDNDNSKTTAPKKTIFPSAKEQLRDLVAYFENSMKFHKKKKSLDISADEINSLKNSFENVNLEQLLEIWKSHQPLSQELEIAFLQKLDEYMVPGFGVVAVTVDEQSHNDYYVTDHNNISGSSRNNIFESAEKRLFNILPSKIADEIVTCIITTINEITQTRAIIFGNLVRAHPSVRHRFVDWILSLQNNDDHETRYFNHDNDNDNGFLENLVIVIEAFLDSVLVKTKNNSDENRIIWAQFTTNRDKQAVSVLIDKYSQKIFEKIDVSLTRESPSIFARVLCNMLWLGSSSSFAQTYNRLNDGVKKIMFENPKEIDRYFGLDFLCVVKCCLVNFKKENNDRESEYEDQAKHYKIFISVCLHHATLLLEKNAMKNVPYEAVTALFSHIDGLINLLVPKAAILDANIVGEFIFVLLEKKFEDAMIIQCVKSLIMCAYSKGQVLGPPLAKILESILNNPQFQILARPPDLSSKSSLTTSQKSPTYTIRLSICCLLHAIFRISRSNNQFFSPSFLNQIISIYGASTSPADQLLLEILVTFEKVTRGSIASHVLCWGPAGSVFSNTSGGNNSNRNLMGPNIVIESLGLIEPAVMLHSYTRFPMNKNLEVFIDDKVNDIITNSYKYDKAKENTEHSYDPSFFLPLFANLIASYGTLIDCRKFIEINALGFVVVASSSSSESMRRATYYIMDEFYVLLEHTEFREKRQILLLLDSLKNSITERKNEGKQLQRIPTIITVFVAHALSALLNPAHFMYPIINKFLLQRPILDLEDIPLFYSLFYSSTENYQKERVWILRLLSAGLRSVEDYKLFKRRHVWDIISAYYNSQLADNVTRKLVIEILFNAASIPQVITEMITKNGLLSWLHYLCCFGGGDSSTTTLLGPENDFSLVAPRLLLRVLQGSRLQQLQKKLRLHLHNRDDFTFWIVDQAVCVATGLIQLLESVPTITTTEFSSSIYWSLNLLDTLVSIFHYLTLVSSSKAAGKIFLPYHASFIFAFLKRCEKDLVFVNNNSNNFMIDNTRQEFIIQTKRTLSSLSNTSFASSSASFSSYKSLSSYSSPQITDSLESLYMLDTDVSTVYQRIIRKLFEMVVMSNHSISGNGNHEKEVFAGITARALLFGVCDEAKDWVRECLNSL</sequence>
<dbReference type="PANTHER" id="PTHR13500:SF0">
    <property type="entry name" value="NUCLEOLAR PRE-RIBOSOMAL-ASSOCIATED PROTEIN 1"/>
    <property type="match status" value="1"/>
</dbReference>
<feature type="domain" description="URB1 C-terminal" evidence="3">
    <location>
        <begin position="1446"/>
        <end position="1641"/>
    </location>
</feature>
<evidence type="ECO:0000259" key="4">
    <source>
        <dbReference type="Pfam" id="PF26140"/>
    </source>
</evidence>
<name>A0A9N8VPV0_9GLOM</name>
<dbReference type="OrthoDB" id="72892at2759"/>
<evidence type="ECO:0000259" key="3">
    <source>
        <dbReference type="Pfam" id="PF16201"/>
    </source>
</evidence>
<dbReference type="GO" id="GO:0005730">
    <property type="term" value="C:nucleolus"/>
    <property type="evidence" value="ECO:0007669"/>
    <property type="project" value="TreeGrafter"/>
</dbReference>
<feature type="domain" description="URB1 N-terminal" evidence="2">
    <location>
        <begin position="254"/>
        <end position="325"/>
    </location>
</feature>
<evidence type="ECO:0000313" key="5">
    <source>
        <dbReference type="EMBL" id="CAG8456565.1"/>
    </source>
</evidence>
<dbReference type="EMBL" id="CAJVPL010000158">
    <property type="protein sequence ID" value="CAG8456565.1"/>
    <property type="molecule type" value="Genomic_DNA"/>
</dbReference>
<evidence type="ECO:0000256" key="1">
    <source>
        <dbReference type="SAM" id="MobiDB-lite"/>
    </source>
</evidence>
<dbReference type="InterPro" id="IPR059018">
    <property type="entry name" value="HEAT_URB1"/>
</dbReference>
<dbReference type="InterPro" id="IPR021714">
    <property type="entry name" value="URB1_N"/>
</dbReference>
<dbReference type="PANTHER" id="PTHR13500">
    <property type="entry name" value="NUCLEOLAR PRERIBOSOMAL-ASSOCIATED PROTEIN 1"/>
    <property type="match status" value="1"/>
</dbReference>
<dbReference type="InterPro" id="IPR032436">
    <property type="entry name" value="URB1_C"/>
</dbReference>
<dbReference type="InterPro" id="IPR039844">
    <property type="entry name" value="URB1"/>
</dbReference>